<dbReference type="HAMAP" id="MF_01139">
    <property type="entry name" value="ISPT"/>
    <property type="match status" value="1"/>
</dbReference>
<comment type="function">
    <text evidence="2">Catalyzes cis-prenyl chain elongation to produce the polyprenyl backbone of dolichol, a glycosyl carrier-lipid required for the biosynthesis of several classes of glycoprotein.</text>
</comment>
<dbReference type="PANTHER" id="PTHR10291">
    <property type="entry name" value="DEHYDRODOLICHYL DIPHOSPHATE SYNTHASE FAMILY MEMBER"/>
    <property type="match status" value="1"/>
</dbReference>
<dbReference type="NCBIfam" id="TIGR00055">
    <property type="entry name" value="uppS"/>
    <property type="match status" value="1"/>
</dbReference>
<evidence type="ECO:0000256" key="6">
    <source>
        <dbReference type="RuleBase" id="RU363018"/>
    </source>
</evidence>
<name>A0ABQ7NUX2_BRACM</name>
<comment type="cofactor">
    <cofactor evidence="1">
        <name>Mg(2+)</name>
        <dbReference type="ChEBI" id="CHEBI:18420"/>
    </cofactor>
</comment>
<dbReference type="PANTHER" id="PTHR10291:SF20">
    <property type="entry name" value="DEHYDRODOLICHYL DIPHOSPHATE SYNTHASE 5"/>
    <property type="match status" value="1"/>
</dbReference>
<dbReference type="Proteomes" id="UP000823674">
    <property type="component" value="Chromosome A01"/>
</dbReference>
<protein>
    <recommendedName>
        <fullName evidence="6">Alkyl transferase</fullName>
        <ecNumber evidence="6">2.5.1.-</ecNumber>
    </recommendedName>
</protein>
<evidence type="ECO:0000256" key="3">
    <source>
        <dbReference type="ARBA" id="ARBA00004922"/>
    </source>
</evidence>
<dbReference type="InterPro" id="IPR001441">
    <property type="entry name" value="UPP_synth-like"/>
</dbReference>
<sequence length="305" mass="35340">MLSLLPIVLTFFVLILNLIPCLFVSRRLSVPLSFTNIRRLVKIAASQCDEEDERCEKSYLKITNDSLQPSYRSQLIFIFLLICSGTTGKEEKQGRMPKHVAIILDGNRRWAKKLGLTTAEGHEAGVKRVLDLAKDFFTSGVNTVSLFAFSTENWGRPEEEIRNLMSIFEKFIKMKIPDFQSINTRGRRSYKERHLIMAIDYSGKFDIIQACKSLAEKAKNGVIQVEEIDENVMDKALLTNCSEFPNPDLMIRTSGEQRISNFFLWQSAYTELYFPTVLWPDFTMADYLKALTWYQKRDRRFGRRV</sequence>
<comment type="similarity">
    <text evidence="4 6">Belongs to the UPP synthase family.</text>
</comment>
<dbReference type="SUPFAM" id="SSF64005">
    <property type="entry name" value="Undecaprenyl diphosphate synthase"/>
    <property type="match status" value="1"/>
</dbReference>
<keyword evidence="8" id="KW-1185">Reference proteome</keyword>
<evidence type="ECO:0000256" key="2">
    <source>
        <dbReference type="ARBA" id="ARBA00002674"/>
    </source>
</evidence>
<evidence type="ECO:0000256" key="5">
    <source>
        <dbReference type="ARBA" id="ARBA00022679"/>
    </source>
</evidence>
<evidence type="ECO:0000313" key="7">
    <source>
        <dbReference type="EMBL" id="KAG5413519.1"/>
    </source>
</evidence>
<comment type="caution">
    <text evidence="7">The sequence shown here is derived from an EMBL/GenBank/DDBJ whole genome shotgun (WGS) entry which is preliminary data.</text>
</comment>
<evidence type="ECO:0000256" key="1">
    <source>
        <dbReference type="ARBA" id="ARBA00001946"/>
    </source>
</evidence>
<keyword evidence="5 6" id="KW-0808">Transferase</keyword>
<reference evidence="7 8" key="1">
    <citation type="submission" date="2021-03" db="EMBL/GenBank/DDBJ databases">
        <authorList>
            <person name="King G.J."/>
            <person name="Bancroft I."/>
            <person name="Baten A."/>
            <person name="Bloomfield J."/>
            <person name="Borpatragohain P."/>
            <person name="He Z."/>
            <person name="Irish N."/>
            <person name="Irwin J."/>
            <person name="Liu K."/>
            <person name="Mauleon R.P."/>
            <person name="Moore J."/>
            <person name="Morris R."/>
            <person name="Ostergaard L."/>
            <person name="Wang B."/>
            <person name="Wells R."/>
        </authorList>
    </citation>
    <scope>NUCLEOTIDE SEQUENCE [LARGE SCALE GENOMIC DNA]</scope>
    <source>
        <strain evidence="7">R-o-18</strain>
        <tissue evidence="7">Leaf</tissue>
    </source>
</reference>
<dbReference type="CDD" id="cd00475">
    <property type="entry name" value="Cis_IPPS"/>
    <property type="match status" value="1"/>
</dbReference>
<dbReference type="Gene3D" id="3.40.1180.10">
    <property type="entry name" value="Decaprenyl diphosphate synthase-like"/>
    <property type="match status" value="2"/>
</dbReference>
<proteinExistence type="inferred from homology"/>
<dbReference type="PROSITE" id="PS01066">
    <property type="entry name" value="UPP_SYNTHASE"/>
    <property type="match status" value="1"/>
</dbReference>
<gene>
    <name evidence="7" type="primary">A01p012800.1_BraROA</name>
    <name evidence="7" type="ORF">IGI04_001086</name>
</gene>
<evidence type="ECO:0000256" key="4">
    <source>
        <dbReference type="ARBA" id="ARBA00005432"/>
    </source>
</evidence>
<comment type="pathway">
    <text evidence="3">Protein modification; protein glycosylation.</text>
</comment>
<dbReference type="InterPro" id="IPR018520">
    <property type="entry name" value="UPP_synth-like_CS"/>
</dbReference>
<dbReference type="EMBL" id="JADBGQ010000001">
    <property type="protein sequence ID" value="KAG5413519.1"/>
    <property type="molecule type" value="Genomic_DNA"/>
</dbReference>
<organism evidence="7 8">
    <name type="scientific">Brassica rapa subsp. trilocularis</name>
    <dbReference type="NCBI Taxonomy" id="1813537"/>
    <lineage>
        <taxon>Eukaryota</taxon>
        <taxon>Viridiplantae</taxon>
        <taxon>Streptophyta</taxon>
        <taxon>Embryophyta</taxon>
        <taxon>Tracheophyta</taxon>
        <taxon>Spermatophyta</taxon>
        <taxon>Magnoliopsida</taxon>
        <taxon>eudicotyledons</taxon>
        <taxon>Gunneridae</taxon>
        <taxon>Pentapetalae</taxon>
        <taxon>rosids</taxon>
        <taxon>malvids</taxon>
        <taxon>Brassicales</taxon>
        <taxon>Brassicaceae</taxon>
        <taxon>Brassiceae</taxon>
        <taxon>Brassica</taxon>
    </lineage>
</organism>
<dbReference type="Pfam" id="PF01255">
    <property type="entry name" value="Prenyltransf"/>
    <property type="match status" value="2"/>
</dbReference>
<dbReference type="EC" id="2.5.1.-" evidence="6"/>
<dbReference type="InterPro" id="IPR036424">
    <property type="entry name" value="UPP_synth-like_sf"/>
</dbReference>
<accession>A0ABQ7NUX2</accession>
<evidence type="ECO:0000313" key="8">
    <source>
        <dbReference type="Proteomes" id="UP000823674"/>
    </source>
</evidence>